<dbReference type="Pfam" id="PF07536">
    <property type="entry name" value="HWE_HK"/>
    <property type="match status" value="1"/>
</dbReference>
<keyword evidence="5" id="KW-0716">Sensory transduction</keyword>
<dbReference type="NCBIfam" id="TIGR00229">
    <property type="entry name" value="sensory_box"/>
    <property type="match status" value="1"/>
</dbReference>
<keyword evidence="4" id="KW-0597">Phosphoprotein</keyword>
<protein>
    <recommendedName>
        <fullName evidence="2">histidine kinase</fullName>
        <ecNumber evidence="2">2.7.13.3</ecNumber>
    </recommendedName>
</protein>
<dbReference type="GO" id="GO:0004673">
    <property type="term" value="F:protein histidine kinase activity"/>
    <property type="evidence" value="ECO:0007669"/>
    <property type="project" value="UniProtKB-EC"/>
</dbReference>
<reference evidence="17 18" key="1">
    <citation type="submission" date="2017-08" db="EMBL/GenBank/DDBJ databases">
        <title>Infants hospitalized years apart are colonized by the same room-sourced microbial strains.</title>
        <authorList>
            <person name="Brooks B."/>
            <person name="Olm M.R."/>
            <person name="Firek B.A."/>
            <person name="Baker R."/>
            <person name="Thomas B.C."/>
            <person name="Morowitz M.J."/>
            <person name="Banfield J.F."/>
        </authorList>
    </citation>
    <scope>NUCLEOTIDE SEQUENCE [LARGE SCALE GENOMIC DNA]</scope>
    <source>
        <strain evidence="17">S2_018_000_R2_101</strain>
    </source>
</reference>
<keyword evidence="15" id="KW-0675">Receptor</keyword>
<evidence type="ECO:0000256" key="4">
    <source>
        <dbReference type="ARBA" id="ARBA00022553"/>
    </source>
</evidence>
<dbReference type="SUPFAM" id="SSF55785">
    <property type="entry name" value="PYP-like sensor domain (PAS domain)"/>
    <property type="match status" value="1"/>
</dbReference>
<dbReference type="CDD" id="cd00130">
    <property type="entry name" value="PAS"/>
    <property type="match status" value="1"/>
</dbReference>
<keyword evidence="14" id="KW-0843">Virulence</keyword>
<dbReference type="InterPro" id="IPR000014">
    <property type="entry name" value="PAS"/>
</dbReference>
<dbReference type="InterPro" id="IPR000700">
    <property type="entry name" value="PAS-assoc_C"/>
</dbReference>
<evidence type="ECO:0000256" key="5">
    <source>
        <dbReference type="ARBA" id="ARBA00022606"/>
    </source>
</evidence>
<dbReference type="EC" id="2.7.13.3" evidence="2"/>
<evidence type="ECO:0000256" key="9">
    <source>
        <dbReference type="ARBA" id="ARBA00022737"/>
    </source>
</evidence>
<evidence type="ECO:0000256" key="8">
    <source>
        <dbReference type="ARBA" id="ARBA00022679"/>
    </source>
</evidence>
<sequence length="527" mass="58043">MNGWRRSCRLWARKSNARAMADDPAAAIEAARLGVLRGLGLSPGTSGAANEATRFAALLCETPIALVSLVDNERQYFVGRTGLDIIETPRDQSFCAHTMPGDDLMIVPDARLDPRFTGNIFVTGHPFIRFYAGAPLVSREGYPLGSLCVIDTEPREGLSDLQRQGLKILARGVMLGLESRRGVKERAASEQRAARALSDVEQRFQILADTMPQMVWSALPDGYNDYFNARWYQFSGLPEGSSDGEGWETVIHPEDLPETWARWRHSLETGALYETEYRLRHHSGEYRWVLARAQPMRDEDGAITRWFGTCTDIHEQKLLYEQRELVSRELSHRIKNIFSVISGLIGLSARAHPEISAPAAELRERVLALGRAHELGRLRAAGEEPGGAKSVKALLAALLAPYRTEGGERFEIVGPDLAVDDRAATPLALLCHELATNAAKYGALSVPGGHVRVALSIEGEDCAIEWRECGGPTVIPPAHEGFGSRLIALSIERQLGGRITRDWQADGLRVRILLPLHALRRGSDGQG</sequence>
<keyword evidence="3" id="KW-0600">Photoreceptor protein</keyword>
<dbReference type="InterPro" id="IPR035965">
    <property type="entry name" value="PAS-like_dom_sf"/>
</dbReference>
<comment type="caution">
    <text evidence="17">The sequence shown here is derived from an EMBL/GenBank/DDBJ whole genome shotgun (WGS) entry which is preliminary data.</text>
</comment>
<evidence type="ECO:0000256" key="10">
    <source>
        <dbReference type="ARBA" id="ARBA00022741"/>
    </source>
</evidence>
<name>A0A2W5A6Z8_9SPHN</name>
<dbReference type="InterPro" id="IPR001610">
    <property type="entry name" value="PAC"/>
</dbReference>
<dbReference type="PANTHER" id="PTHR41523:SF8">
    <property type="entry name" value="ETHYLENE RESPONSE SENSOR PROTEIN"/>
    <property type="match status" value="1"/>
</dbReference>
<evidence type="ECO:0000256" key="1">
    <source>
        <dbReference type="ARBA" id="ARBA00000085"/>
    </source>
</evidence>
<evidence type="ECO:0000256" key="15">
    <source>
        <dbReference type="ARBA" id="ARBA00023170"/>
    </source>
</evidence>
<keyword evidence="7" id="KW-0288">FMN</keyword>
<dbReference type="InterPro" id="IPR013655">
    <property type="entry name" value="PAS_fold_3"/>
</dbReference>
<evidence type="ECO:0000256" key="2">
    <source>
        <dbReference type="ARBA" id="ARBA00012438"/>
    </source>
</evidence>
<dbReference type="AlphaFoldDB" id="A0A2W5A6Z8"/>
<evidence type="ECO:0000256" key="13">
    <source>
        <dbReference type="ARBA" id="ARBA00022991"/>
    </source>
</evidence>
<keyword evidence="13" id="KW-0157">Chromophore</keyword>
<keyword evidence="10" id="KW-0547">Nucleotide-binding</keyword>
<evidence type="ECO:0000256" key="14">
    <source>
        <dbReference type="ARBA" id="ARBA00023026"/>
    </source>
</evidence>
<dbReference type="GO" id="GO:0009881">
    <property type="term" value="F:photoreceptor activity"/>
    <property type="evidence" value="ECO:0007669"/>
    <property type="project" value="UniProtKB-KW"/>
</dbReference>
<organism evidence="17 18">
    <name type="scientific">Sphingomonas sanxanigenens</name>
    <dbReference type="NCBI Taxonomy" id="397260"/>
    <lineage>
        <taxon>Bacteria</taxon>
        <taxon>Pseudomonadati</taxon>
        <taxon>Pseudomonadota</taxon>
        <taxon>Alphaproteobacteria</taxon>
        <taxon>Sphingomonadales</taxon>
        <taxon>Sphingomonadaceae</taxon>
        <taxon>Sphingomonas</taxon>
    </lineage>
</organism>
<dbReference type="FunFam" id="3.30.450.20:FF:000099">
    <property type="entry name" value="Sensory box sensor histidine kinase"/>
    <property type="match status" value="1"/>
</dbReference>
<dbReference type="EMBL" id="QFNN01000032">
    <property type="protein sequence ID" value="PZO90274.1"/>
    <property type="molecule type" value="Genomic_DNA"/>
</dbReference>
<gene>
    <name evidence="17" type="ORF">DI623_07430</name>
</gene>
<keyword evidence="12" id="KW-0067">ATP-binding</keyword>
<keyword evidence="9" id="KW-0677">Repeat</keyword>
<dbReference type="PANTHER" id="PTHR41523">
    <property type="entry name" value="TWO-COMPONENT SYSTEM SENSOR PROTEIN"/>
    <property type="match status" value="1"/>
</dbReference>
<keyword evidence="11 17" id="KW-0418">Kinase</keyword>
<comment type="catalytic activity">
    <reaction evidence="1">
        <text>ATP + protein L-histidine = ADP + protein N-phospho-L-histidine.</text>
        <dbReference type="EC" id="2.7.13.3"/>
    </reaction>
</comment>
<dbReference type="SMART" id="SM00911">
    <property type="entry name" value="HWE_HK"/>
    <property type="match status" value="1"/>
</dbReference>
<dbReference type="Proteomes" id="UP000249066">
    <property type="component" value="Unassembled WGS sequence"/>
</dbReference>
<dbReference type="Gene3D" id="3.30.450.40">
    <property type="match status" value="1"/>
</dbReference>
<dbReference type="SUPFAM" id="SSF55781">
    <property type="entry name" value="GAF domain-like"/>
    <property type="match status" value="1"/>
</dbReference>
<feature type="domain" description="PAC" evidence="16">
    <location>
        <begin position="273"/>
        <end position="325"/>
    </location>
</feature>
<evidence type="ECO:0000313" key="18">
    <source>
        <dbReference type="Proteomes" id="UP000249066"/>
    </source>
</evidence>
<evidence type="ECO:0000256" key="7">
    <source>
        <dbReference type="ARBA" id="ARBA00022643"/>
    </source>
</evidence>
<dbReference type="SMART" id="SM00086">
    <property type="entry name" value="PAC"/>
    <property type="match status" value="1"/>
</dbReference>
<evidence type="ECO:0000256" key="12">
    <source>
        <dbReference type="ARBA" id="ARBA00022840"/>
    </source>
</evidence>
<evidence type="ECO:0000313" key="17">
    <source>
        <dbReference type="EMBL" id="PZO90274.1"/>
    </source>
</evidence>
<proteinExistence type="predicted"/>
<dbReference type="SUPFAM" id="SSF55874">
    <property type="entry name" value="ATPase domain of HSP90 chaperone/DNA topoisomerase II/histidine kinase"/>
    <property type="match status" value="1"/>
</dbReference>
<evidence type="ECO:0000256" key="11">
    <source>
        <dbReference type="ARBA" id="ARBA00022777"/>
    </source>
</evidence>
<dbReference type="Gene3D" id="3.30.565.10">
    <property type="entry name" value="Histidine kinase-like ATPase, C-terminal domain"/>
    <property type="match status" value="1"/>
</dbReference>
<evidence type="ECO:0000256" key="3">
    <source>
        <dbReference type="ARBA" id="ARBA00022543"/>
    </source>
</evidence>
<dbReference type="Pfam" id="PF08447">
    <property type="entry name" value="PAS_3"/>
    <property type="match status" value="1"/>
</dbReference>
<dbReference type="Gene3D" id="3.30.450.20">
    <property type="entry name" value="PAS domain"/>
    <property type="match status" value="1"/>
</dbReference>
<dbReference type="PROSITE" id="PS50113">
    <property type="entry name" value="PAC"/>
    <property type="match status" value="1"/>
</dbReference>
<keyword evidence="6" id="KW-0285">Flavoprotein</keyword>
<evidence type="ECO:0000256" key="6">
    <source>
        <dbReference type="ARBA" id="ARBA00022630"/>
    </source>
</evidence>
<accession>A0A2W5A6Z8</accession>
<dbReference type="SMART" id="SM00091">
    <property type="entry name" value="PAS"/>
    <property type="match status" value="1"/>
</dbReference>
<dbReference type="InterPro" id="IPR011102">
    <property type="entry name" value="Sig_transdc_His_kinase_HWE"/>
</dbReference>
<evidence type="ECO:0000259" key="16">
    <source>
        <dbReference type="PROSITE" id="PS50113"/>
    </source>
</evidence>
<dbReference type="GO" id="GO:0005524">
    <property type="term" value="F:ATP binding"/>
    <property type="evidence" value="ECO:0007669"/>
    <property type="project" value="UniProtKB-KW"/>
</dbReference>
<keyword evidence="8" id="KW-0808">Transferase</keyword>
<dbReference type="InterPro" id="IPR029016">
    <property type="entry name" value="GAF-like_dom_sf"/>
</dbReference>
<dbReference type="InterPro" id="IPR036890">
    <property type="entry name" value="HATPase_C_sf"/>
</dbReference>